<feature type="compositionally biased region" description="Low complexity" evidence="1">
    <location>
        <begin position="22"/>
        <end position="36"/>
    </location>
</feature>
<dbReference type="RefSeq" id="WP_058521744.1">
    <property type="nucleotide sequence ID" value="NZ_CAAAIP010000004.1"/>
</dbReference>
<dbReference type="EMBL" id="LNZA01000007">
    <property type="protein sequence ID" value="KTD71544.1"/>
    <property type="molecule type" value="Genomic_DNA"/>
</dbReference>
<dbReference type="AlphaFoldDB" id="A0A0W0ZR60"/>
<evidence type="ECO:0000313" key="2">
    <source>
        <dbReference type="EMBL" id="KTD71544.1"/>
    </source>
</evidence>
<dbReference type="Proteomes" id="UP000054693">
    <property type="component" value="Unassembled WGS sequence"/>
</dbReference>
<organism evidence="2 3">
    <name type="scientific">Legionella tucsonensis</name>
    <dbReference type="NCBI Taxonomy" id="40335"/>
    <lineage>
        <taxon>Bacteria</taxon>
        <taxon>Pseudomonadati</taxon>
        <taxon>Pseudomonadota</taxon>
        <taxon>Gammaproteobacteria</taxon>
        <taxon>Legionellales</taxon>
        <taxon>Legionellaceae</taxon>
        <taxon>Legionella</taxon>
    </lineage>
</organism>
<accession>A0A0W0ZR60</accession>
<dbReference type="PATRIC" id="fig|40335.7.peg.2699"/>
<comment type="caution">
    <text evidence="2">The sequence shown here is derived from an EMBL/GenBank/DDBJ whole genome shotgun (WGS) entry which is preliminary data.</text>
</comment>
<sequence length="111" mass="11762">MGQIVGIVAAQLAADEAKKMLQNQKQNQEQNQEQNQSPTDDDQSPLLSAPSGAIFNSDSALEFASMLPKNLDSVLQVNGSKGGQNQIGSVLDEGEEILDQGISKGMSFLGK</sequence>
<feature type="region of interest" description="Disordered" evidence="1">
    <location>
        <begin position="19"/>
        <end position="52"/>
    </location>
</feature>
<gene>
    <name evidence="2" type="ORF">Ltuc_2526</name>
</gene>
<protein>
    <submittedName>
        <fullName evidence="2">Uncharacterized protein</fullName>
    </submittedName>
</protein>
<name>A0A0W0ZR60_9GAMM</name>
<dbReference type="OrthoDB" id="9998801at2"/>
<keyword evidence="3" id="KW-1185">Reference proteome</keyword>
<reference evidence="2 3" key="1">
    <citation type="submission" date="2015-11" db="EMBL/GenBank/DDBJ databases">
        <title>Genomic analysis of 38 Legionella species identifies large and diverse effector repertoires.</title>
        <authorList>
            <person name="Burstein D."/>
            <person name="Amaro F."/>
            <person name="Zusman T."/>
            <person name="Lifshitz Z."/>
            <person name="Cohen O."/>
            <person name="Gilbert J.A."/>
            <person name="Pupko T."/>
            <person name="Shuman H.A."/>
            <person name="Segal G."/>
        </authorList>
    </citation>
    <scope>NUCLEOTIDE SEQUENCE [LARGE SCALE GENOMIC DNA]</scope>
    <source>
        <strain evidence="2 3">ATCC 49180</strain>
    </source>
</reference>
<proteinExistence type="predicted"/>
<evidence type="ECO:0000256" key="1">
    <source>
        <dbReference type="SAM" id="MobiDB-lite"/>
    </source>
</evidence>
<evidence type="ECO:0000313" key="3">
    <source>
        <dbReference type="Proteomes" id="UP000054693"/>
    </source>
</evidence>